<protein>
    <submittedName>
        <fullName evidence="1">Uncharacterized protein</fullName>
    </submittedName>
</protein>
<accession>A0A250F5C4</accession>
<name>A0A250F5C4_CAPSP</name>
<dbReference type="Proteomes" id="UP000217334">
    <property type="component" value="Chromosome"/>
</dbReference>
<reference evidence="2" key="1">
    <citation type="submission" date="2017-06" db="EMBL/GenBank/DDBJ databases">
        <title>Capnocytophaga spp. assemblies.</title>
        <authorList>
            <person name="Gulvik C.A."/>
        </authorList>
    </citation>
    <scope>NUCLEOTIDE SEQUENCE [LARGE SCALE GENOMIC DNA]</scope>
    <source>
        <strain evidence="2">H4486</strain>
    </source>
</reference>
<proteinExistence type="predicted"/>
<dbReference type="EMBL" id="CP022383">
    <property type="protein sequence ID" value="ATA80359.1"/>
    <property type="molecule type" value="Genomic_DNA"/>
</dbReference>
<evidence type="ECO:0000313" key="2">
    <source>
        <dbReference type="Proteomes" id="UP000217334"/>
    </source>
</evidence>
<evidence type="ECO:0000313" key="1">
    <source>
        <dbReference type="EMBL" id="ATA80359.1"/>
    </source>
</evidence>
<organism evidence="1 2">
    <name type="scientific">Capnocytophaga sputigena</name>
    <dbReference type="NCBI Taxonomy" id="1019"/>
    <lineage>
        <taxon>Bacteria</taxon>
        <taxon>Pseudomonadati</taxon>
        <taxon>Bacteroidota</taxon>
        <taxon>Flavobacteriia</taxon>
        <taxon>Flavobacteriales</taxon>
        <taxon>Flavobacteriaceae</taxon>
        <taxon>Capnocytophaga</taxon>
    </lineage>
</organism>
<gene>
    <name evidence="1" type="ORF">CGC59_12035</name>
</gene>
<dbReference type="AlphaFoldDB" id="A0A250F5C4"/>
<dbReference type="RefSeq" id="WP_095902108.1">
    <property type="nucleotide sequence ID" value="NZ_CP022383.1"/>
</dbReference>
<sequence>MKDFYNKLHQVFEQEATKDLYRSKGIVPIQYIDFYAGQDYNDNLFEAHIFPALLVQWQIAYTDNYEAVATLTFRLCYEQLRDLSSLGQNKVEGLKFLDFINITDSILKTVETPSTGKLHLINESLSIEDTVVDVFTLTYQCSYCGKQKSPQTKGLRGDFERVELTAKLKSRF</sequence>